<evidence type="ECO:0008006" key="4">
    <source>
        <dbReference type="Google" id="ProtNLM"/>
    </source>
</evidence>
<accession>A0A7Z9CRT8</accession>
<gene>
    <name evidence="2" type="ORF">NCTC9997_03569</name>
</gene>
<protein>
    <recommendedName>
        <fullName evidence="4">Transporter</fullName>
    </recommendedName>
</protein>
<feature type="transmembrane region" description="Helical" evidence="1">
    <location>
        <begin position="108"/>
        <end position="129"/>
    </location>
</feature>
<evidence type="ECO:0000256" key="1">
    <source>
        <dbReference type="SAM" id="Phobius"/>
    </source>
</evidence>
<name>A0A7Z9CRT8_RAOTE</name>
<reference evidence="2 3" key="1">
    <citation type="submission" date="2018-12" db="EMBL/GenBank/DDBJ databases">
        <authorList>
            <consortium name="Pathogen Informatics"/>
        </authorList>
    </citation>
    <scope>NUCLEOTIDE SEQUENCE [LARGE SCALE GENOMIC DNA]</scope>
    <source>
        <strain evidence="2 3">NCTC9997</strain>
    </source>
</reference>
<feature type="transmembrane region" description="Helical" evidence="1">
    <location>
        <begin position="78"/>
        <end position="102"/>
    </location>
</feature>
<organism evidence="2 3">
    <name type="scientific">Raoultella terrigena</name>
    <name type="common">Klebsiella terrigena</name>
    <dbReference type="NCBI Taxonomy" id="577"/>
    <lineage>
        <taxon>Bacteria</taxon>
        <taxon>Pseudomonadati</taxon>
        <taxon>Pseudomonadota</taxon>
        <taxon>Gammaproteobacteria</taxon>
        <taxon>Enterobacterales</taxon>
        <taxon>Enterobacteriaceae</taxon>
        <taxon>Klebsiella/Raoultella group</taxon>
        <taxon>Raoultella</taxon>
    </lineage>
</organism>
<feature type="transmembrane region" description="Helical" evidence="1">
    <location>
        <begin position="20"/>
        <end position="38"/>
    </location>
</feature>
<dbReference type="Proteomes" id="UP000267630">
    <property type="component" value="Chromosome 3"/>
</dbReference>
<evidence type="ECO:0000313" key="2">
    <source>
        <dbReference type="EMBL" id="VED51086.1"/>
    </source>
</evidence>
<proteinExistence type="predicted"/>
<feature type="transmembrane region" description="Helical" evidence="1">
    <location>
        <begin position="44"/>
        <end position="66"/>
    </location>
</feature>
<sequence length="132" mass="15295">MVMSMHIIKNVCPQKIIDSILFILTSWGMLYAWLFLIHHVEERVATTILSSPFIYICIAVSVLLFLKQKQAGAFKDLSIVTFWLAVIFIYSAVVFNLLLNIMPDIADIVFYYEFFLVIFFCGSPMFLLIRLI</sequence>
<keyword evidence="1" id="KW-0812">Transmembrane</keyword>
<evidence type="ECO:0000313" key="3">
    <source>
        <dbReference type="Proteomes" id="UP000267630"/>
    </source>
</evidence>
<keyword evidence="1" id="KW-0472">Membrane</keyword>
<keyword evidence="1" id="KW-1133">Transmembrane helix</keyword>
<dbReference type="EMBL" id="LR134253">
    <property type="protein sequence ID" value="VED51086.1"/>
    <property type="molecule type" value="Genomic_DNA"/>
</dbReference>
<dbReference type="AlphaFoldDB" id="A0A7Z9CRT8"/>
<keyword evidence="3" id="KW-1185">Reference proteome</keyword>